<keyword evidence="9" id="KW-1185">Reference proteome</keyword>
<proteinExistence type="predicted"/>
<dbReference type="PANTHER" id="PTHR33680:SF1">
    <property type="entry name" value="OS05G0489500 PROTEIN"/>
    <property type="match status" value="1"/>
</dbReference>
<evidence type="ECO:0000259" key="7">
    <source>
        <dbReference type="PROSITE" id="PS51999"/>
    </source>
</evidence>
<keyword evidence="6" id="KW-0472">Membrane</keyword>
<comment type="caution">
    <text evidence="8">The sequence shown here is derived from an EMBL/GenBank/DDBJ whole genome shotgun (WGS) entry which is preliminary data.</text>
</comment>
<feature type="transmembrane region" description="Helical" evidence="6">
    <location>
        <begin position="136"/>
        <end position="157"/>
    </location>
</feature>
<keyword evidence="6" id="KW-1133">Transmembrane helix</keyword>
<accession>A0A445AC84</accession>
<dbReference type="Proteomes" id="UP000289738">
    <property type="component" value="Chromosome B02"/>
</dbReference>
<feature type="domain" description="GRF-type" evidence="7">
    <location>
        <begin position="33"/>
        <end position="74"/>
    </location>
</feature>
<keyword evidence="2 4" id="KW-0863">Zinc-finger</keyword>
<evidence type="ECO:0000313" key="9">
    <source>
        <dbReference type="Proteomes" id="UP000289738"/>
    </source>
</evidence>
<dbReference type="EMBL" id="SDMP01000012">
    <property type="protein sequence ID" value="RYR24046.1"/>
    <property type="molecule type" value="Genomic_DNA"/>
</dbReference>
<reference evidence="8 9" key="1">
    <citation type="submission" date="2019-01" db="EMBL/GenBank/DDBJ databases">
        <title>Sequencing of cultivated peanut Arachis hypogaea provides insights into genome evolution and oil improvement.</title>
        <authorList>
            <person name="Chen X."/>
        </authorList>
    </citation>
    <scope>NUCLEOTIDE SEQUENCE [LARGE SCALE GENOMIC DNA]</scope>
    <source>
        <strain evidence="9">cv. Fuhuasheng</strain>
        <tissue evidence="8">Leaves</tissue>
    </source>
</reference>
<gene>
    <name evidence="8" type="ORF">Ahy_B02g057547</name>
</gene>
<evidence type="ECO:0000256" key="2">
    <source>
        <dbReference type="ARBA" id="ARBA00022771"/>
    </source>
</evidence>
<evidence type="ECO:0000313" key="8">
    <source>
        <dbReference type="EMBL" id="RYR24046.1"/>
    </source>
</evidence>
<keyword evidence="1" id="KW-0479">Metal-binding</keyword>
<keyword evidence="3" id="KW-0862">Zinc</keyword>
<protein>
    <recommendedName>
        <fullName evidence="7">GRF-type domain-containing protein</fullName>
    </recommendedName>
</protein>
<dbReference type="AlphaFoldDB" id="A0A445AC84"/>
<sequence>MSSRRFNSDGNFGTRSSSSSSKKMKEKKLDGKCFCGRDVVLMESGTITNPNRWFIRCPLWATRDCRYFVWVDELEQGWEGVARCLAKRKFEHCYATPDDGLTLSSGGGNLQASSIMAKKIDKFRVEIRGEIRGIRVMIITVALGVAFCLFYELYLVMKS</sequence>
<organism evidence="8 9">
    <name type="scientific">Arachis hypogaea</name>
    <name type="common">Peanut</name>
    <dbReference type="NCBI Taxonomy" id="3818"/>
    <lineage>
        <taxon>Eukaryota</taxon>
        <taxon>Viridiplantae</taxon>
        <taxon>Streptophyta</taxon>
        <taxon>Embryophyta</taxon>
        <taxon>Tracheophyta</taxon>
        <taxon>Spermatophyta</taxon>
        <taxon>Magnoliopsida</taxon>
        <taxon>eudicotyledons</taxon>
        <taxon>Gunneridae</taxon>
        <taxon>Pentapetalae</taxon>
        <taxon>rosids</taxon>
        <taxon>fabids</taxon>
        <taxon>Fabales</taxon>
        <taxon>Fabaceae</taxon>
        <taxon>Papilionoideae</taxon>
        <taxon>50 kb inversion clade</taxon>
        <taxon>dalbergioids sensu lato</taxon>
        <taxon>Dalbergieae</taxon>
        <taxon>Pterocarpus clade</taxon>
        <taxon>Arachis</taxon>
    </lineage>
</organism>
<dbReference type="GO" id="GO:0008270">
    <property type="term" value="F:zinc ion binding"/>
    <property type="evidence" value="ECO:0007669"/>
    <property type="project" value="UniProtKB-KW"/>
</dbReference>
<evidence type="ECO:0000256" key="4">
    <source>
        <dbReference type="PROSITE-ProRule" id="PRU01343"/>
    </source>
</evidence>
<evidence type="ECO:0000256" key="5">
    <source>
        <dbReference type="SAM" id="MobiDB-lite"/>
    </source>
</evidence>
<feature type="compositionally biased region" description="Polar residues" evidence="5">
    <location>
        <begin position="1"/>
        <end position="15"/>
    </location>
</feature>
<dbReference type="PROSITE" id="PS51999">
    <property type="entry name" value="ZF_GRF"/>
    <property type="match status" value="1"/>
</dbReference>
<feature type="region of interest" description="Disordered" evidence="5">
    <location>
        <begin position="1"/>
        <end position="24"/>
    </location>
</feature>
<dbReference type="PANTHER" id="PTHR33680">
    <property type="entry name" value="OS07G0190500 PROTEIN"/>
    <property type="match status" value="1"/>
</dbReference>
<keyword evidence="6" id="KW-0812">Transmembrane</keyword>
<evidence type="ECO:0000256" key="3">
    <source>
        <dbReference type="ARBA" id="ARBA00022833"/>
    </source>
</evidence>
<evidence type="ECO:0000256" key="1">
    <source>
        <dbReference type="ARBA" id="ARBA00022723"/>
    </source>
</evidence>
<dbReference type="InterPro" id="IPR010666">
    <property type="entry name" value="Znf_GRF"/>
</dbReference>
<evidence type="ECO:0000256" key="6">
    <source>
        <dbReference type="SAM" id="Phobius"/>
    </source>
</evidence>
<name>A0A445AC84_ARAHY</name>